<dbReference type="Pfam" id="PF12796">
    <property type="entry name" value="Ank_2"/>
    <property type="match status" value="1"/>
</dbReference>
<dbReference type="SUPFAM" id="SSF48403">
    <property type="entry name" value="Ankyrin repeat"/>
    <property type="match status" value="1"/>
</dbReference>
<dbReference type="GO" id="GO:0030149">
    <property type="term" value="P:sphingolipid catabolic process"/>
    <property type="evidence" value="ECO:0007669"/>
    <property type="project" value="TreeGrafter"/>
</dbReference>
<dbReference type="RefSeq" id="XP_002957509.1">
    <property type="nucleotide sequence ID" value="XM_002957463.1"/>
</dbReference>
<name>D8UFV7_VOLCA</name>
<keyword evidence="2" id="KW-1185">Reference proteome</keyword>
<dbReference type="GO" id="GO:0071944">
    <property type="term" value="C:cell periphery"/>
    <property type="evidence" value="ECO:0007669"/>
    <property type="project" value="TreeGrafter"/>
</dbReference>
<dbReference type="EMBL" id="GL378395">
    <property type="protein sequence ID" value="EFJ41403.1"/>
    <property type="molecule type" value="Genomic_DNA"/>
</dbReference>
<dbReference type="OrthoDB" id="109010at2759"/>
<dbReference type="Gene3D" id="1.25.40.20">
    <property type="entry name" value="Ankyrin repeat-containing domain"/>
    <property type="match status" value="2"/>
</dbReference>
<dbReference type="InParanoid" id="D8UFV7"/>
<accession>D8UFV7</accession>
<evidence type="ECO:0000313" key="1">
    <source>
        <dbReference type="EMBL" id="EFJ41403.1"/>
    </source>
</evidence>
<dbReference type="AlphaFoldDB" id="D8UFV7"/>
<dbReference type="eggNOG" id="KOG2274">
    <property type="taxonomic scope" value="Eukaryota"/>
</dbReference>
<dbReference type="InterPro" id="IPR036770">
    <property type="entry name" value="Ankyrin_rpt-contain_sf"/>
</dbReference>
<protein>
    <submittedName>
        <fullName evidence="1">Uncharacterized protein</fullName>
    </submittedName>
</protein>
<sequence length="583" mass="65124">MNPEKGHSWDNLTADLVERVVSFLDPNEVVCTVKEINKAMASQFREKVAIRLSQPVPHHAFNRHWSRPEAVQNFTRSKRRELVVLTARSGSLANLQVAVKAASCELSWEVFNAAAEGGNIEMCQWLQGKGCFFISEEAPAAAARGGHLETVRWLLQQERDFRELRRAGSQAFIAAACAGHQTVCEGLLEDGTPLKHWRCLPGAARGGHVGLTHRLLQLESEYGSVSGLMADIVKEAAYGFDLAALQHLYRRYGCDFDDDFGDDASSLLIGYTLVEALVSPTPDWRAKVEWLQALGYRFHSIEFFSWEALASLPDAVERAQRLLMEVEEKDVVVHILISAARVDNLSLIRYLRAGRDWLPERTKDAVSVAARAGNKVLLVELVTLGWRLSVRTAMHAAEHGHLHILRWMYACGGPELIQELMQQYQVLLSYATLSGSVEVMEWLLNDLALPWSGEKLLNEAVMAGSPAVLEWLVARGVPMGDDGELYITAAHYQDLVILRCLRRLGCPWGPGVFSRAVYDKDYGITLENLHRGSTVEVLQWLRAEGCPVDWEEASSRAKTRKNKSLRDENAVAVHAWIESIAPK</sequence>
<dbReference type="GO" id="GO:0005783">
    <property type="term" value="C:endoplasmic reticulum"/>
    <property type="evidence" value="ECO:0007669"/>
    <property type="project" value="TreeGrafter"/>
</dbReference>
<dbReference type="GO" id="GO:0046513">
    <property type="term" value="P:ceramide biosynthetic process"/>
    <property type="evidence" value="ECO:0007669"/>
    <property type="project" value="TreeGrafter"/>
</dbReference>
<dbReference type="PANTHER" id="PTHR12393:SF6">
    <property type="entry name" value="SPHINGOMYELIN PHOSPHODIESTERASE 2"/>
    <property type="match status" value="1"/>
</dbReference>
<gene>
    <name evidence="1" type="ORF">VOLCADRAFT_107721</name>
</gene>
<dbReference type="InterPro" id="IPR002110">
    <property type="entry name" value="Ankyrin_rpt"/>
</dbReference>
<reference evidence="1 2" key="1">
    <citation type="journal article" date="2010" name="Science">
        <title>Genomic analysis of organismal complexity in the multicellular green alga Volvox carteri.</title>
        <authorList>
            <person name="Prochnik S.E."/>
            <person name="Umen J."/>
            <person name="Nedelcu A.M."/>
            <person name="Hallmann A."/>
            <person name="Miller S.M."/>
            <person name="Nishii I."/>
            <person name="Ferris P."/>
            <person name="Kuo A."/>
            <person name="Mitros T."/>
            <person name="Fritz-Laylin L.K."/>
            <person name="Hellsten U."/>
            <person name="Chapman J."/>
            <person name="Simakov O."/>
            <person name="Rensing S.A."/>
            <person name="Terry A."/>
            <person name="Pangilinan J."/>
            <person name="Kapitonov V."/>
            <person name="Jurka J."/>
            <person name="Salamov A."/>
            <person name="Shapiro H."/>
            <person name="Schmutz J."/>
            <person name="Grimwood J."/>
            <person name="Lindquist E."/>
            <person name="Lucas S."/>
            <person name="Grigoriev I.V."/>
            <person name="Schmitt R."/>
            <person name="Kirk D."/>
            <person name="Rokhsar D.S."/>
        </authorList>
    </citation>
    <scope>NUCLEOTIDE SEQUENCE [LARGE SCALE GENOMIC DNA]</scope>
    <source>
        <strain evidence="2">f. Nagariensis / Eve</strain>
    </source>
</reference>
<dbReference type="Proteomes" id="UP000001058">
    <property type="component" value="Unassembled WGS sequence"/>
</dbReference>
<organism evidence="2">
    <name type="scientific">Volvox carteri f. nagariensis</name>
    <dbReference type="NCBI Taxonomy" id="3068"/>
    <lineage>
        <taxon>Eukaryota</taxon>
        <taxon>Viridiplantae</taxon>
        <taxon>Chlorophyta</taxon>
        <taxon>core chlorophytes</taxon>
        <taxon>Chlorophyceae</taxon>
        <taxon>CS clade</taxon>
        <taxon>Chlamydomonadales</taxon>
        <taxon>Volvocaceae</taxon>
        <taxon>Volvox</taxon>
    </lineage>
</organism>
<dbReference type="GeneID" id="9627004"/>
<dbReference type="KEGG" id="vcn:VOLCADRAFT_107721"/>
<dbReference type="PANTHER" id="PTHR12393">
    <property type="entry name" value="SPHINGOMYELIN PHOSPHODIESTERASE RELATED"/>
    <property type="match status" value="1"/>
</dbReference>
<proteinExistence type="predicted"/>
<evidence type="ECO:0000313" key="2">
    <source>
        <dbReference type="Proteomes" id="UP000001058"/>
    </source>
</evidence>
<dbReference type="GO" id="GO:0016020">
    <property type="term" value="C:membrane"/>
    <property type="evidence" value="ECO:0007669"/>
    <property type="project" value="TreeGrafter"/>
</dbReference>
<dbReference type="GO" id="GO:0004620">
    <property type="term" value="F:phospholipase activity"/>
    <property type="evidence" value="ECO:0007669"/>
    <property type="project" value="TreeGrafter"/>
</dbReference>